<feature type="domain" description="FAD-binding FR-type" evidence="3">
    <location>
        <begin position="292"/>
        <end position="397"/>
    </location>
</feature>
<dbReference type="RefSeq" id="WP_179569457.1">
    <property type="nucleotide sequence ID" value="NZ_JACBZY010000001.1"/>
</dbReference>
<feature type="transmembrane region" description="Helical" evidence="2">
    <location>
        <begin position="157"/>
        <end position="177"/>
    </location>
</feature>
<dbReference type="PANTHER" id="PTHR47354:SF5">
    <property type="entry name" value="PROTEIN RFBI"/>
    <property type="match status" value="1"/>
</dbReference>
<feature type="transmembrane region" description="Helical" evidence="2">
    <location>
        <begin position="130"/>
        <end position="151"/>
    </location>
</feature>
<dbReference type="PANTHER" id="PTHR47354">
    <property type="entry name" value="NADH OXIDOREDUCTASE HCR"/>
    <property type="match status" value="1"/>
</dbReference>
<dbReference type="InterPro" id="IPR050415">
    <property type="entry name" value="MRET"/>
</dbReference>
<dbReference type="GO" id="GO:0055085">
    <property type="term" value="P:transmembrane transport"/>
    <property type="evidence" value="ECO:0007669"/>
    <property type="project" value="InterPro"/>
</dbReference>
<dbReference type="Gene3D" id="2.40.30.10">
    <property type="entry name" value="Translation factors"/>
    <property type="match status" value="1"/>
</dbReference>
<dbReference type="InterPro" id="IPR017927">
    <property type="entry name" value="FAD-bd_FR_type"/>
</dbReference>
<dbReference type="InterPro" id="IPR001433">
    <property type="entry name" value="OxRdtase_FAD/NAD-bd"/>
</dbReference>
<reference evidence="4 5" key="1">
    <citation type="submission" date="2020-07" db="EMBL/GenBank/DDBJ databases">
        <title>Sequencing the genomes of 1000 actinobacteria strains.</title>
        <authorList>
            <person name="Klenk H.-P."/>
        </authorList>
    </citation>
    <scope>NUCLEOTIDE SEQUENCE [LARGE SCALE GENOMIC DNA]</scope>
    <source>
        <strain evidence="4 5">DSM 23141</strain>
    </source>
</reference>
<comment type="caution">
    <text evidence="4">The sequence shown here is derived from an EMBL/GenBank/DDBJ whole genome shotgun (WGS) entry which is preliminary data.</text>
</comment>
<keyword evidence="2" id="KW-1133">Transmembrane helix</keyword>
<feature type="transmembrane region" description="Helical" evidence="2">
    <location>
        <begin position="242"/>
        <end position="261"/>
    </location>
</feature>
<protein>
    <submittedName>
        <fullName evidence="4">Ferredoxin-NADP reductase/Na+-transporting NADH:ubiquinone oxidoreductase subunit NqrB</fullName>
    </submittedName>
</protein>
<evidence type="ECO:0000259" key="3">
    <source>
        <dbReference type="PROSITE" id="PS51384"/>
    </source>
</evidence>
<dbReference type="GO" id="GO:0016020">
    <property type="term" value="C:membrane"/>
    <property type="evidence" value="ECO:0007669"/>
    <property type="project" value="InterPro"/>
</dbReference>
<gene>
    <name evidence="4" type="ORF">BJ979_003175</name>
</gene>
<evidence type="ECO:0000313" key="5">
    <source>
        <dbReference type="Proteomes" id="UP000553888"/>
    </source>
</evidence>
<evidence type="ECO:0000256" key="1">
    <source>
        <dbReference type="ARBA" id="ARBA00001974"/>
    </source>
</evidence>
<dbReference type="PROSITE" id="PS51384">
    <property type="entry name" value="FAD_FR"/>
    <property type="match status" value="1"/>
</dbReference>
<dbReference type="Pfam" id="PF00175">
    <property type="entry name" value="NAD_binding_1"/>
    <property type="match status" value="1"/>
</dbReference>
<dbReference type="GO" id="GO:0016491">
    <property type="term" value="F:oxidoreductase activity"/>
    <property type="evidence" value="ECO:0007669"/>
    <property type="project" value="InterPro"/>
</dbReference>
<dbReference type="AlphaFoldDB" id="A0A852YS60"/>
<dbReference type="SUPFAM" id="SSF63380">
    <property type="entry name" value="Riboflavin synthase domain-like"/>
    <property type="match status" value="1"/>
</dbReference>
<proteinExistence type="predicted"/>
<keyword evidence="2" id="KW-0472">Membrane</keyword>
<organism evidence="4 5">
    <name type="scientific">Schumannella luteola</name>
    <dbReference type="NCBI Taxonomy" id="472059"/>
    <lineage>
        <taxon>Bacteria</taxon>
        <taxon>Bacillati</taxon>
        <taxon>Actinomycetota</taxon>
        <taxon>Actinomycetes</taxon>
        <taxon>Micrococcales</taxon>
        <taxon>Microbacteriaceae</taxon>
        <taxon>Schumannella</taxon>
    </lineage>
</organism>
<sequence length="529" mass="56305">MIERLDAVFGRITMYRLIAISLTALAVISGILAATGAYVPIGAGLYEPALRPVAMLASLAVAVIWASISNIAFAALRRAKPHAESSVITGLLLFFILPPTLDVVGLLGIALAAVLASASKWLIAPHGRHLFNPAAFGAFVVGVLGITTGTGSPVSSAWWAASPWLLPFVVVIGLAVAIRTRRGWIMLTFAVIAAISVTVRFLATAVPFADALSLALVSSPVVFFAVYMITEPLTLPPRRWQQLLVAAIVGVLFAVPFSLPTATIGPFALGLFATPELWLLIGNLVAFVLARRRGIRLELSDRRQLTPTSWEFQFTPTRHIPFAPGQFLELDVPHAKADSRGTRRTFSIASPPHPESGIRLGLRVPESKPSSYKRALLALPVGAKLTATSVGGDFTLPTDDGRPLLLVAGGIGITPFIAQLEQLRLAAAERDVVLVYAVSSLDEIAYAAELGRSGARVLLVSPQPLPRMPKGWDWLGDGRLDGARLLEAVPDAASRETLLSGPPALIAALKPALRRAGARRIRTDAFLGY</sequence>
<name>A0A852YS60_9MICO</name>
<dbReference type="CDD" id="cd00322">
    <property type="entry name" value="FNR_like"/>
    <property type="match status" value="1"/>
</dbReference>
<feature type="transmembrane region" description="Helical" evidence="2">
    <location>
        <begin position="49"/>
        <end position="74"/>
    </location>
</feature>
<accession>A0A852YS60</accession>
<feature type="transmembrane region" description="Helical" evidence="2">
    <location>
        <begin position="267"/>
        <end position="290"/>
    </location>
</feature>
<keyword evidence="4" id="KW-0830">Ubiquinone</keyword>
<evidence type="ECO:0000256" key="2">
    <source>
        <dbReference type="SAM" id="Phobius"/>
    </source>
</evidence>
<feature type="transmembrane region" description="Helical" evidence="2">
    <location>
        <begin position="184"/>
        <end position="205"/>
    </location>
</feature>
<dbReference type="PRINTS" id="PR00410">
    <property type="entry name" value="PHEHYDRXLASE"/>
</dbReference>
<dbReference type="InterPro" id="IPR039261">
    <property type="entry name" value="FNR_nucleotide-bd"/>
</dbReference>
<keyword evidence="5" id="KW-1185">Reference proteome</keyword>
<dbReference type="EMBL" id="JACBZY010000001">
    <property type="protein sequence ID" value="NYH00550.1"/>
    <property type="molecule type" value="Genomic_DNA"/>
</dbReference>
<feature type="transmembrane region" description="Helical" evidence="2">
    <location>
        <begin position="81"/>
        <end position="97"/>
    </location>
</feature>
<evidence type="ECO:0000313" key="4">
    <source>
        <dbReference type="EMBL" id="NYH00550.1"/>
    </source>
</evidence>
<keyword evidence="2" id="KW-0812">Transmembrane</keyword>
<dbReference type="Gene3D" id="3.40.50.80">
    <property type="entry name" value="Nucleotide-binding domain of ferredoxin-NADP reductase (FNR) module"/>
    <property type="match status" value="1"/>
</dbReference>
<comment type="cofactor">
    <cofactor evidence="1">
        <name>FAD</name>
        <dbReference type="ChEBI" id="CHEBI:57692"/>
    </cofactor>
</comment>
<dbReference type="InterPro" id="IPR017938">
    <property type="entry name" value="Riboflavin_synthase-like_b-brl"/>
</dbReference>
<dbReference type="Proteomes" id="UP000553888">
    <property type="component" value="Unassembled WGS sequence"/>
</dbReference>
<feature type="transmembrane region" description="Helical" evidence="2">
    <location>
        <begin position="211"/>
        <end position="230"/>
    </location>
</feature>
<dbReference type="SUPFAM" id="SSF52343">
    <property type="entry name" value="Ferredoxin reductase-like, C-terminal NADP-linked domain"/>
    <property type="match status" value="1"/>
</dbReference>
<feature type="transmembrane region" description="Helical" evidence="2">
    <location>
        <begin position="103"/>
        <end position="123"/>
    </location>
</feature>